<protein>
    <submittedName>
        <fullName evidence="2">Uncharacterized protein</fullName>
    </submittedName>
</protein>
<dbReference type="AlphaFoldDB" id="A0A5C5U4Q3"/>
<dbReference type="Proteomes" id="UP000319980">
    <property type="component" value="Unassembled WGS sequence"/>
</dbReference>
<accession>A0A5C5U4Q3</accession>
<feature type="region of interest" description="Disordered" evidence="1">
    <location>
        <begin position="194"/>
        <end position="220"/>
    </location>
</feature>
<sequence>MASAVRTYSSFFHCLYDLPDMPNGTFGAYSVFRAIDSRDVEQKPTALPHVHDFAVIWDDDHDTRIIPVLEEMLMAGLLPGVQFIGEHKGTLTIILAARTYWKIDVKAYAQRVERLTSAAEDYWHVRVGMYDHSPGQLHHRQQCDFQELIGLEIDEEHAFLYTIDNMWNLGTKAWISVDSPPLPPLARVSRYTMRRTPNRPTGPPVQSLFFPKPPSAQTGE</sequence>
<name>A0A5C5U4Q3_9GAMM</name>
<gene>
    <name evidence="2" type="ORF">FQY83_11360</name>
</gene>
<dbReference type="EMBL" id="VOHK01000004">
    <property type="protein sequence ID" value="TWT20320.1"/>
    <property type="molecule type" value="Genomic_DNA"/>
</dbReference>
<reference evidence="2 3" key="1">
    <citation type="journal article" date="2008" name="Int. J. Syst. Evol. Microbiol.">
        <title>Luteimonas marina sp. nov., isolated from seawater.</title>
        <authorList>
            <person name="Baik K.S."/>
            <person name="Park S.C."/>
            <person name="Kim M.S."/>
            <person name="Kim E.M."/>
            <person name="Park C."/>
            <person name="Chun J."/>
            <person name="Seong C.N."/>
        </authorList>
    </citation>
    <scope>NUCLEOTIDE SEQUENCE [LARGE SCALE GENOMIC DNA]</scope>
    <source>
        <strain evidence="2 3">FR1330</strain>
    </source>
</reference>
<organism evidence="2 3">
    <name type="scientific">Luteimonas marina</name>
    <dbReference type="NCBI Taxonomy" id="488485"/>
    <lineage>
        <taxon>Bacteria</taxon>
        <taxon>Pseudomonadati</taxon>
        <taxon>Pseudomonadota</taxon>
        <taxon>Gammaproteobacteria</taxon>
        <taxon>Lysobacterales</taxon>
        <taxon>Lysobacteraceae</taxon>
        <taxon>Luteimonas</taxon>
    </lineage>
</organism>
<evidence type="ECO:0000313" key="3">
    <source>
        <dbReference type="Proteomes" id="UP000319980"/>
    </source>
</evidence>
<evidence type="ECO:0000313" key="2">
    <source>
        <dbReference type="EMBL" id="TWT20320.1"/>
    </source>
</evidence>
<comment type="caution">
    <text evidence="2">The sequence shown here is derived from an EMBL/GenBank/DDBJ whole genome shotgun (WGS) entry which is preliminary data.</text>
</comment>
<dbReference type="RefSeq" id="WP_146388056.1">
    <property type="nucleotide sequence ID" value="NZ_VOHK01000004.1"/>
</dbReference>
<dbReference type="OrthoDB" id="7068994at2"/>
<keyword evidence="3" id="KW-1185">Reference proteome</keyword>
<proteinExistence type="predicted"/>
<evidence type="ECO:0000256" key="1">
    <source>
        <dbReference type="SAM" id="MobiDB-lite"/>
    </source>
</evidence>